<dbReference type="InterPro" id="IPR050953">
    <property type="entry name" value="N4_N6_ade-DNA_methylase"/>
</dbReference>
<dbReference type="Gene3D" id="3.40.50.150">
    <property type="entry name" value="Vaccinia Virus protein VP39"/>
    <property type="match status" value="1"/>
</dbReference>
<dbReference type="Proteomes" id="UP001623591">
    <property type="component" value="Unassembled WGS sequence"/>
</dbReference>
<dbReference type="InterPro" id="IPR054520">
    <property type="entry name" value="M_Eco57I_C"/>
</dbReference>
<dbReference type="SUPFAM" id="SSF53335">
    <property type="entry name" value="S-adenosyl-L-methionine-dependent methyltransferases"/>
    <property type="match status" value="1"/>
</dbReference>
<evidence type="ECO:0000313" key="10">
    <source>
        <dbReference type="Proteomes" id="UP001623591"/>
    </source>
</evidence>
<dbReference type="PANTHER" id="PTHR33841:SF5">
    <property type="entry name" value="DNA METHYLASE (MODIFICATION METHYLASE) (METHYLTRANSFERASE)-RELATED"/>
    <property type="match status" value="1"/>
</dbReference>
<dbReference type="InterPro" id="IPR011639">
    <property type="entry name" value="MethylTrfase_TaqI-like_dom"/>
</dbReference>
<dbReference type="PRINTS" id="PR00507">
    <property type="entry name" value="N12N6MTFRASE"/>
</dbReference>
<evidence type="ECO:0000256" key="6">
    <source>
        <dbReference type="ARBA" id="ARBA00047942"/>
    </source>
</evidence>
<name>A0ABW8T4H1_9CLOT</name>
<proteinExistence type="inferred from homology"/>
<evidence type="ECO:0000256" key="2">
    <source>
        <dbReference type="ARBA" id="ARBA00011900"/>
    </source>
</evidence>
<keyword evidence="3 9" id="KW-0489">Methyltransferase</keyword>
<dbReference type="GO" id="GO:0032259">
    <property type="term" value="P:methylation"/>
    <property type="evidence" value="ECO:0007669"/>
    <property type="project" value="UniProtKB-KW"/>
</dbReference>
<dbReference type="EC" id="2.1.1.72" evidence="2"/>
<evidence type="ECO:0000259" key="7">
    <source>
        <dbReference type="Pfam" id="PF07669"/>
    </source>
</evidence>
<evidence type="ECO:0000259" key="8">
    <source>
        <dbReference type="Pfam" id="PF22837"/>
    </source>
</evidence>
<dbReference type="EMBL" id="JBJHZZ010000002">
    <property type="protein sequence ID" value="MFL0246575.1"/>
    <property type="molecule type" value="Genomic_DNA"/>
</dbReference>
<dbReference type="Pfam" id="PF07669">
    <property type="entry name" value="Eco57I"/>
    <property type="match status" value="1"/>
</dbReference>
<comment type="catalytic activity">
    <reaction evidence="6">
        <text>a 2'-deoxyadenosine in DNA + S-adenosyl-L-methionine = an N(6)-methyl-2'-deoxyadenosine in DNA + S-adenosyl-L-homocysteine + H(+)</text>
        <dbReference type="Rhea" id="RHEA:15197"/>
        <dbReference type="Rhea" id="RHEA-COMP:12418"/>
        <dbReference type="Rhea" id="RHEA-COMP:12419"/>
        <dbReference type="ChEBI" id="CHEBI:15378"/>
        <dbReference type="ChEBI" id="CHEBI:57856"/>
        <dbReference type="ChEBI" id="CHEBI:59789"/>
        <dbReference type="ChEBI" id="CHEBI:90615"/>
        <dbReference type="ChEBI" id="CHEBI:90616"/>
        <dbReference type="EC" id="2.1.1.72"/>
    </reaction>
</comment>
<comment type="caution">
    <text evidence="9">The sequence shown here is derived from an EMBL/GenBank/DDBJ whole genome shotgun (WGS) entry which is preliminary data.</text>
</comment>
<dbReference type="PROSITE" id="PS00092">
    <property type="entry name" value="N6_MTASE"/>
    <property type="match status" value="1"/>
</dbReference>
<protein>
    <recommendedName>
        <fullName evidence="2">site-specific DNA-methyltransferase (adenine-specific)</fullName>
        <ecNumber evidence="2">2.1.1.72</ecNumber>
    </recommendedName>
</protein>
<reference evidence="9 10" key="1">
    <citation type="submission" date="2024-11" db="EMBL/GenBank/DDBJ databases">
        <authorList>
            <person name="Heng Y.C."/>
            <person name="Lim A.C.H."/>
            <person name="Lee J.K.Y."/>
            <person name="Kittelmann S."/>
        </authorList>
    </citation>
    <scope>NUCLEOTIDE SEQUENCE [LARGE SCALE GENOMIC DNA]</scope>
    <source>
        <strain evidence="9 10">WILCCON 0185</strain>
    </source>
</reference>
<dbReference type="PANTHER" id="PTHR33841">
    <property type="entry name" value="DNA METHYLTRANSFERASE YEEA-RELATED"/>
    <property type="match status" value="1"/>
</dbReference>
<dbReference type="InterPro" id="IPR002052">
    <property type="entry name" value="DNA_methylase_N6_adenine_CS"/>
</dbReference>
<evidence type="ECO:0000313" key="9">
    <source>
        <dbReference type="EMBL" id="MFL0246575.1"/>
    </source>
</evidence>
<accession>A0ABW8T4H1</accession>
<comment type="similarity">
    <text evidence="1">Belongs to the N(4)/N(6)-methyltransferase family.</text>
</comment>
<keyword evidence="4" id="KW-0808">Transferase</keyword>
<dbReference type="RefSeq" id="WP_406769038.1">
    <property type="nucleotide sequence ID" value="NZ_JBJHZZ010000002.1"/>
</dbReference>
<dbReference type="GO" id="GO:0008168">
    <property type="term" value="F:methyltransferase activity"/>
    <property type="evidence" value="ECO:0007669"/>
    <property type="project" value="UniProtKB-KW"/>
</dbReference>
<dbReference type="InterPro" id="IPR029063">
    <property type="entry name" value="SAM-dependent_MTases_sf"/>
</dbReference>
<keyword evidence="10" id="KW-1185">Reference proteome</keyword>
<evidence type="ECO:0000256" key="5">
    <source>
        <dbReference type="ARBA" id="ARBA00022691"/>
    </source>
</evidence>
<sequence length="546" mass="63017">MLLKEDASTQKLRGGYYTPKLLADFIVRLFQNDNSIKTILEPSCGDGIFLESILQNMNLDNIDNIKGVEIFEEEAIKAKAKICENSKFDIVVSDFLSHYYDLIWQKPFDLILGNPPYIRYQYLTEIQRELQSKILVSHGMKSNKLINSWVCFLVACVQLLDSNGKIAFVIPAELLQVAYAEDLRLFLSNNLSKITLLTFEELLFDEAEQEVVVLIGEKNPNIQESVIGVEQLKNLECLTAFNMNTVEYQPITHTKEKWIKYFTDDSEVEIIDEIKRDERFVTFADVALVNVGITTGNNKYFSVDKDTVDKYELRDVTLPLIGRSSHAHGIHFTNEDWMLNVNKNKRAFLINFPSDIPFEEYPQLHKDYILKGESEKVNSGYKCRIRDRWYIVPSIWIPDAFILRRNDSFPKFVLNRTNAVSTDTMHRIKFNEGINENKVLLSYYNSITFAFTEINGRSYGGGVLEILPGEVGKVILPNIQDFDDELTYTYLDIIDKVIRNGSDIEPVLDVIDREIMVSYLGISADTCNQFRQIWKKLMARRQGRSK</sequence>
<feature type="domain" description="Type II methyltransferase M.TaqI-like" evidence="7">
    <location>
        <begin position="60"/>
        <end position="199"/>
    </location>
</feature>
<evidence type="ECO:0000256" key="4">
    <source>
        <dbReference type="ARBA" id="ARBA00022679"/>
    </source>
</evidence>
<organism evidence="9 10">
    <name type="scientific">Candidatus Clostridium stratigraminis</name>
    <dbReference type="NCBI Taxonomy" id="3381661"/>
    <lineage>
        <taxon>Bacteria</taxon>
        <taxon>Bacillati</taxon>
        <taxon>Bacillota</taxon>
        <taxon>Clostridia</taxon>
        <taxon>Eubacteriales</taxon>
        <taxon>Clostridiaceae</taxon>
        <taxon>Clostridium</taxon>
    </lineage>
</organism>
<gene>
    <name evidence="9" type="ORF">ACJDUG_06305</name>
</gene>
<evidence type="ECO:0000256" key="1">
    <source>
        <dbReference type="ARBA" id="ARBA00006594"/>
    </source>
</evidence>
<dbReference type="Pfam" id="PF22837">
    <property type="entry name" value="M_Eco57I_C"/>
    <property type="match status" value="1"/>
</dbReference>
<keyword evidence="5" id="KW-0949">S-adenosyl-L-methionine</keyword>
<feature type="domain" description="Type II methyltransferase M.Eco57I C-terminal" evidence="8">
    <location>
        <begin position="255"/>
        <end position="516"/>
    </location>
</feature>
<evidence type="ECO:0000256" key="3">
    <source>
        <dbReference type="ARBA" id="ARBA00022603"/>
    </source>
</evidence>